<dbReference type="AlphaFoldDB" id="A0A4T0M395"/>
<dbReference type="InterPro" id="IPR012677">
    <property type="entry name" value="Nucleotide-bd_a/b_plait_sf"/>
</dbReference>
<feature type="region of interest" description="Disordered" evidence="10">
    <location>
        <begin position="269"/>
        <end position="289"/>
    </location>
</feature>
<dbReference type="Pfam" id="PF00076">
    <property type="entry name" value="RRM_1"/>
    <property type="match status" value="1"/>
</dbReference>
<dbReference type="EMBL" id="SPRC01000038">
    <property type="protein sequence ID" value="TIB77083.1"/>
    <property type="molecule type" value="Genomic_DNA"/>
</dbReference>
<dbReference type="GO" id="GO:0070403">
    <property type="term" value="F:NAD+ binding"/>
    <property type="evidence" value="ECO:0007669"/>
    <property type="project" value="InterPro"/>
</dbReference>
<evidence type="ECO:0000256" key="10">
    <source>
        <dbReference type="SAM" id="MobiDB-lite"/>
    </source>
</evidence>
<dbReference type="Gene3D" id="1.10.1040.10">
    <property type="entry name" value="N-(1-d-carboxylethyl)-l-norvaline Dehydrogenase, domain 2"/>
    <property type="match status" value="1"/>
</dbReference>
<dbReference type="InterPro" id="IPR006176">
    <property type="entry name" value="3-OHacyl-CoA_DH_NAD-bd"/>
</dbReference>
<evidence type="ECO:0000256" key="9">
    <source>
        <dbReference type="PROSITE-ProRule" id="PRU00176"/>
    </source>
</evidence>
<reference evidence="12 13" key="1">
    <citation type="submission" date="2019-03" db="EMBL/GenBank/DDBJ databases">
        <title>Sequencing 25 genomes of Wallemia mellicola.</title>
        <authorList>
            <person name="Gostincar C."/>
        </authorList>
    </citation>
    <scope>NUCLEOTIDE SEQUENCE [LARGE SCALE GENOMIC DNA]</scope>
    <source>
        <strain evidence="12 13">EXF-6152</strain>
    </source>
</reference>
<gene>
    <name evidence="12" type="ORF">E3Q22_03256</name>
</gene>
<evidence type="ECO:0000256" key="4">
    <source>
        <dbReference type="ARBA" id="ARBA00013000"/>
    </source>
</evidence>
<evidence type="ECO:0000256" key="3">
    <source>
        <dbReference type="ARBA" id="ARBA00009463"/>
    </source>
</evidence>
<feature type="domain" description="RRM" evidence="11">
    <location>
        <begin position="298"/>
        <end position="378"/>
    </location>
</feature>
<protein>
    <recommendedName>
        <fullName evidence="4">3-hydroxyacyl-CoA dehydrogenase</fullName>
        <ecNumber evidence="4">1.1.1.35</ecNumber>
    </recommendedName>
</protein>
<dbReference type="SMART" id="SM00360">
    <property type="entry name" value="RRM"/>
    <property type="match status" value="1"/>
</dbReference>
<sequence length="426" mass="47035">MSGHKVVLADVSDKAVQNGRGIITKGLTRVAKKQHPTDQAEQDNFTKRILENVQLTTNPELAVQDADIVIEAIIENVRIKQDLFVAIDSVAKPSAVFATNTSSLSVTEIASLVSESRKKNFAGLHFFNPVPQMALVELISTPLTSSSTKAILESFIERLSKKAVSCQDTPGFIVNRLLVPYLLEAIRLVERGDASVQDVDSAMMLGAGHPMGPFQLCDFIGLDTLKHIMDGWKEKANGSQADISGIEPALVQNIALLDELVAAGKYGRKSAKPATDKPNITQQHKRKSAESVTNAPNVKLFIGNIPPSVNEYTLIKHFKTFGKIKKLDYLYHTSGPYEGRPRGYAFIEYESLLDATTAKELSHKRAFDGKLIVEYTKNTDNTLIKRRKIPSPEYTILSLQKSSTVKKSTDSRIQQIQDKLAEMDKK</sequence>
<dbReference type="EC" id="1.1.1.35" evidence="4"/>
<dbReference type="SUPFAM" id="SSF48179">
    <property type="entry name" value="6-phosphogluconate dehydrogenase C-terminal domain-like"/>
    <property type="match status" value="1"/>
</dbReference>
<dbReference type="Gene3D" id="3.40.50.720">
    <property type="entry name" value="NAD(P)-binding Rossmann-like Domain"/>
    <property type="match status" value="1"/>
</dbReference>
<keyword evidence="9" id="KW-0694">RNA-binding</keyword>
<dbReference type="SUPFAM" id="SSF51735">
    <property type="entry name" value="NAD(P)-binding Rossmann-fold domains"/>
    <property type="match status" value="1"/>
</dbReference>
<evidence type="ECO:0000256" key="1">
    <source>
        <dbReference type="ARBA" id="ARBA00004305"/>
    </source>
</evidence>
<dbReference type="PANTHER" id="PTHR43561:SF3">
    <property type="entry name" value="HYDROXYACYL-COENZYME A DEHYDROGENASE, MITOCHONDRIAL"/>
    <property type="match status" value="1"/>
</dbReference>
<dbReference type="InterPro" id="IPR006180">
    <property type="entry name" value="3-OHacyl-CoA_DH_CS"/>
</dbReference>
<dbReference type="InterPro" id="IPR006108">
    <property type="entry name" value="3HC_DH_C"/>
</dbReference>
<evidence type="ECO:0000256" key="5">
    <source>
        <dbReference type="ARBA" id="ARBA00023002"/>
    </source>
</evidence>
<evidence type="ECO:0000256" key="8">
    <source>
        <dbReference type="ARBA" id="ARBA00049556"/>
    </source>
</evidence>
<dbReference type="InterPro" id="IPR008927">
    <property type="entry name" value="6-PGluconate_DH-like_C_sf"/>
</dbReference>
<comment type="similarity">
    <text evidence="3">Belongs to the 3-hydroxyacyl-CoA dehydrogenase family.</text>
</comment>
<dbReference type="GO" id="GO:0006635">
    <property type="term" value="P:fatty acid beta-oxidation"/>
    <property type="evidence" value="ECO:0007669"/>
    <property type="project" value="TreeGrafter"/>
</dbReference>
<evidence type="ECO:0000259" key="11">
    <source>
        <dbReference type="PROSITE" id="PS50102"/>
    </source>
</evidence>
<evidence type="ECO:0000256" key="7">
    <source>
        <dbReference type="ARBA" id="ARBA00023128"/>
    </source>
</evidence>
<accession>A0A4T0M395</accession>
<dbReference type="SUPFAM" id="SSF54928">
    <property type="entry name" value="RNA-binding domain, RBD"/>
    <property type="match status" value="1"/>
</dbReference>
<dbReference type="PROSITE" id="PS00067">
    <property type="entry name" value="3HCDH"/>
    <property type="match status" value="1"/>
</dbReference>
<evidence type="ECO:0000313" key="13">
    <source>
        <dbReference type="Proteomes" id="UP000310685"/>
    </source>
</evidence>
<comment type="subcellular location">
    <subcellularLocation>
        <location evidence="1">Mitochondrion matrix</location>
    </subcellularLocation>
</comment>
<evidence type="ECO:0000313" key="12">
    <source>
        <dbReference type="EMBL" id="TIB77083.1"/>
    </source>
</evidence>
<dbReference type="PROSITE" id="PS50102">
    <property type="entry name" value="RRM"/>
    <property type="match status" value="1"/>
</dbReference>
<dbReference type="GO" id="GO:0003857">
    <property type="term" value="F:(3S)-3-hydroxyacyl-CoA dehydrogenase (NAD+) activity"/>
    <property type="evidence" value="ECO:0007669"/>
    <property type="project" value="UniProtKB-EC"/>
</dbReference>
<organism evidence="12 13">
    <name type="scientific">Wallemia mellicola</name>
    <dbReference type="NCBI Taxonomy" id="1708541"/>
    <lineage>
        <taxon>Eukaryota</taxon>
        <taxon>Fungi</taxon>
        <taxon>Dikarya</taxon>
        <taxon>Basidiomycota</taxon>
        <taxon>Wallemiomycotina</taxon>
        <taxon>Wallemiomycetes</taxon>
        <taxon>Wallemiales</taxon>
        <taxon>Wallemiaceae</taxon>
        <taxon>Wallemia</taxon>
    </lineage>
</organism>
<dbReference type="InterPro" id="IPR035979">
    <property type="entry name" value="RBD_domain_sf"/>
</dbReference>
<dbReference type="InterPro" id="IPR000504">
    <property type="entry name" value="RRM_dom"/>
</dbReference>
<dbReference type="Pfam" id="PF00725">
    <property type="entry name" value="3HCDH"/>
    <property type="match status" value="1"/>
</dbReference>
<proteinExistence type="inferred from homology"/>
<dbReference type="GO" id="GO:0003723">
    <property type="term" value="F:RNA binding"/>
    <property type="evidence" value="ECO:0007669"/>
    <property type="project" value="UniProtKB-UniRule"/>
</dbReference>
<dbReference type="PANTHER" id="PTHR43561">
    <property type="match status" value="1"/>
</dbReference>
<keyword evidence="7" id="KW-0496">Mitochondrion</keyword>
<dbReference type="InterPro" id="IPR013328">
    <property type="entry name" value="6PGD_dom2"/>
</dbReference>
<dbReference type="Proteomes" id="UP000310685">
    <property type="component" value="Unassembled WGS sequence"/>
</dbReference>
<evidence type="ECO:0000256" key="6">
    <source>
        <dbReference type="ARBA" id="ARBA00023027"/>
    </source>
</evidence>
<keyword evidence="6" id="KW-0520">NAD</keyword>
<keyword evidence="5" id="KW-0560">Oxidoreductase</keyword>
<evidence type="ECO:0000256" key="2">
    <source>
        <dbReference type="ARBA" id="ARBA00005189"/>
    </source>
</evidence>
<name>A0A4T0M395_9BASI</name>
<dbReference type="InterPro" id="IPR052242">
    <property type="entry name" value="Mito_3-hydroxyacyl-CoA_DH"/>
</dbReference>
<comment type="caution">
    <text evidence="12">The sequence shown here is derived from an EMBL/GenBank/DDBJ whole genome shotgun (WGS) entry which is preliminary data.</text>
</comment>
<dbReference type="GO" id="GO:0005759">
    <property type="term" value="C:mitochondrial matrix"/>
    <property type="evidence" value="ECO:0007669"/>
    <property type="project" value="UniProtKB-SubCell"/>
</dbReference>
<comment type="pathway">
    <text evidence="2">Lipid metabolism.</text>
</comment>
<dbReference type="Pfam" id="PF02737">
    <property type="entry name" value="3HCDH_N"/>
    <property type="match status" value="1"/>
</dbReference>
<dbReference type="Gene3D" id="3.30.70.330">
    <property type="match status" value="1"/>
</dbReference>
<dbReference type="InterPro" id="IPR036291">
    <property type="entry name" value="NAD(P)-bd_dom_sf"/>
</dbReference>
<comment type="catalytic activity">
    <reaction evidence="8">
        <text>a (3S)-3-hydroxyacyl-CoA + NAD(+) = a 3-oxoacyl-CoA + NADH + H(+)</text>
        <dbReference type="Rhea" id="RHEA:22432"/>
        <dbReference type="ChEBI" id="CHEBI:15378"/>
        <dbReference type="ChEBI" id="CHEBI:57318"/>
        <dbReference type="ChEBI" id="CHEBI:57540"/>
        <dbReference type="ChEBI" id="CHEBI:57945"/>
        <dbReference type="ChEBI" id="CHEBI:90726"/>
        <dbReference type="EC" id="1.1.1.35"/>
    </reaction>
</comment>